<evidence type="ECO:0000313" key="3">
    <source>
        <dbReference type="EMBL" id="ABL94856.1"/>
    </source>
</evidence>
<protein>
    <submittedName>
        <fullName evidence="3">Uncharacterized protein</fullName>
    </submittedName>
</protein>
<feature type="region of interest" description="Disordered" evidence="1">
    <location>
        <begin position="1"/>
        <end position="33"/>
    </location>
</feature>
<keyword evidence="3" id="KW-0614">Plasmid</keyword>
<dbReference type="HOGENOM" id="CLU_126523_2_0_11"/>
<feature type="compositionally biased region" description="Low complexity" evidence="1">
    <location>
        <begin position="116"/>
        <end position="131"/>
    </location>
</feature>
<dbReference type="AlphaFoldDB" id="A1UPU8"/>
<keyword evidence="2" id="KW-0472">Membrane</keyword>
<accession>A1UPU8</accession>
<dbReference type="KEGG" id="mkm:Mkms_5677"/>
<feature type="compositionally biased region" description="Gly residues" evidence="1">
    <location>
        <begin position="85"/>
        <end position="98"/>
    </location>
</feature>
<proteinExistence type="predicted"/>
<evidence type="ECO:0000256" key="2">
    <source>
        <dbReference type="SAM" id="Phobius"/>
    </source>
</evidence>
<geneLocation type="plasmid" evidence="3">
    <name>pMKMS01</name>
</geneLocation>
<reference evidence="3" key="1">
    <citation type="submission" date="2006-12" db="EMBL/GenBank/DDBJ databases">
        <title>Complete sequence of plasmid pMKMS01 of Mycobacterium sp. KMS.</title>
        <authorList>
            <consortium name="US DOE Joint Genome Institute"/>
            <person name="Copeland A."/>
            <person name="Lucas S."/>
            <person name="Lapidus A."/>
            <person name="Barry K."/>
            <person name="Detter J.C."/>
            <person name="Glavina del Rio T."/>
            <person name="Hammon N."/>
            <person name="Israni S."/>
            <person name="Dalin E."/>
            <person name="Tice H."/>
            <person name="Pitluck S."/>
            <person name="Kiss H."/>
            <person name="Brettin T."/>
            <person name="Bruce D."/>
            <person name="Han C."/>
            <person name="Tapia R."/>
            <person name="Gilna P."/>
            <person name="Schmutz J."/>
            <person name="Larimer F."/>
            <person name="Land M."/>
            <person name="Hauser L."/>
            <person name="Kyrpides N."/>
            <person name="Mikhailova N."/>
            <person name="Miller C.D."/>
            <person name="Richardson P."/>
        </authorList>
    </citation>
    <scope>NUCLEOTIDE SEQUENCE [LARGE SCALE GENOMIC DNA]</scope>
    <source>
        <strain evidence="3">KMS</strain>
        <plasmid evidence="3">pMKMS01</plasmid>
    </source>
</reference>
<sequence length="131" mass="13451">MPVDRAPQESDTAKEIGSMTDTPESTSERIAGAGERRGVNHALAWSGIAAAAVFIVAVVFFSGFFIGRATDGFGGNRGQCQGTPGMMGPGMMGPGMMGPQGSWSPGNMGPSGPWGPGQWQPPTTTPTTPRP</sequence>
<gene>
    <name evidence="3" type="ordered locus">Mkms_5677</name>
</gene>
<name>A1UPU8_MYCSK</name>
<organism evidence="3">
    <name type="scientific">Mycobacterium sp. (strain KMS)</name>
    <dbReference type="NCBI Taxonomy" id="189918"/>
    <lineage>
        <taxon>Bacteria</taxon>
        <taxon>Bacillati</taxon>
        <taxon>Actinomycetota</taxon>
        <taxon>Actinomycetes</taxon>
        <taxon>Mycobacteriales</taxon>
        <taxon>Mycobacteriaceae</taxon>
        <taxon>Mycobacterium</taxon>
    </lineage>
</organism>
<feature type="region of interest" description="Disordered" evidence="1">
    <location>
        <begin position="73"/>
        <end position="131"/>
    </location>
</feature>
<evidence type="ECO:0000256" key="1">
    <source>
        <dbReference type="SAM" id="MobiDB-lite"/>
    </source>
</evidence>
<feature type="transmembrane region" description="Helical" evidence="2">
    <location>
        <begin position="42"/>
        <end position="67"/>
    </location>
</feature>
<dbReference type="EMBL" id="CP000519">
    <property type="protein sequence ID" value="ABL94856.1"/>
    <property type="molecule type" value="Genomic_DNA"/>
</dbReference>
<keyword evidence="2" id="KW-0812">Transmembrane</keyword>
<keyword evidence="2" id="KW-1133">Transmembrane helix</keyword>
<feature type="compositionally biased region" description="Basic and acidic residues" evidence="1">
    <location>
        <begin position="1"/>
        <end position="14"/>
    </location>
</feature>